<feature type="region of interest" description="Disordered" evidence="1">
    <location>
        <begin position="1681"/>
        <end position="1704"/>
    </location>
</feature>
<feature type="region of interest" description="Disordered" evidence="1">
    <location>
        <begin position="1"/>
        <end position="24"/>
    </location>
</feature>
<feature type="compositionally biased region" description="Polar residues" evidence="1">
    <location>
        <begin position="272"/>
        <end position="285"/>
    </location>
</feature>
<sequence>MRRSDRRERGRPSQASSRPQCYAQADLDRAYQDLLSLIRREGLRNRYKTLDDEDRPLTNVWEGVNGLMQHVSQKFPLPKKASEQQQAARSSREKDVLERPLDNSKIESADTEKRCDKKKSKPYKELQVKTRSATESARMRVLKGEILLKAELVQSGASELKNSKGENDVQASSLPPKSENPQSDVAGNEGEEAFVVVDSCGEVDVDMEDIEQAFEDDRDGQGEAPDSPAEVHDAEDLMLALATDEGGQEVGLCDSPGGLDDSPSGFPASPHIETSLSMQDTISSSAKEESHNLPRDSSPSAKQDSHSLALNTSHKKVKQDSHSLSAADTVPPNVKLNPCSLPVAGDASSSAKQKSRKPRELERIFYEPCSDHIFKGTELKEDLEKKFTAFNEAVSALCTRLGTIKSALVNKSRMNMNIKDSDWYKLSELGAVAVALFAEMEIYRKTQNPCNTQKLFLMVDTCGLSVTDQNSFLEWHKTLINRLEQMMEDFSNFLEVFPREISQFNNMARNLRIRIRDLRSIFFFRGQRFTRFINGKLEVYRVSPLLEQPVDYDDYILGSADRAILYGRRTLFSEMPLKTFPSSLHSEPERIFHELRSVSTVDPENVRSQFSLFEMAMNTLCARMDTVRKAFSEKSASKLKLKDSDMLKLSELDCLVVSLFSEMEVFRLTQNPDNREKLFRFPVWCELERDEQNFFLESYNILTQKFEHLKRAIALLLDKYGDEIYEFNSRTGRGRAIRTPGAHVFTKDPHFLKFCAGTLKVYRVSPLLRLREPVECEDELVSESVRDVLTRSGTLYSEQALRVRPSKLIQGKQGNTDVPPGHYNMTKRELQQGSELSGVFSRLGPQGADGLSQNLDSGPSNCMAKENKVRERTKGEGSVERQQLISYQRPFGNEIGDFVDFHNVPLHGEDRFSSQSASHRDTGRSAQTNIRIPDHHETSLGLRQEPSYGCHENKPYSSRDTFLSSYDYHTTPGYEHDISRGYYDTNPHEHHENNPNTFHHYRENDRECRPDTSHSYQESNPGYTADPSSSNEYSEIFESWKRDQKYIRKRLFFLSNKLAKDKTEEGINKVCSEMVKHCNALKDLNAQFAEFRCSPAGQANAGRQSGANPLQDTMNQVELSLRLLHSAVKKVFFTNLNTFEAYNKSEEAKQNGRVIVPKKLYKLAGAGPPPAARDSAGNTFGHGRGDADEEGYSQKPSSGHDPDLQSQRHQTQSLENLHLRGSKSGQLLNKLPVSNASSRGDNVTPGLRPPPLPPSMFYTADQNSRQQFHHHSLRSSKSAEFASLDSRPSYSGYTNPNGEYFPGNLDQMGEHFPGNLDEMGEHCRHQDYHEEDTSQPDYANYAMETSYTSYSYGYGQKALPIMQLHGTLPGKSQEPDLGIGPQNNALHLPQSQIINRTLRPVSTPQSSWLGRENSNFAQPKSCTVTNSTYCLDQASVRKSFYQHSAPAAPYSNLAFRPPLPPAQVSTAATRPVAFPGGGAASSSRSSFPINSRPPRYVSSTGPPSADPADDLNINCQGCHVSCGGRKLEGIPSVPGPHQQASPQAVHWLKLDLLFQDIKKIKKMLARANTMFDMLAKGPSKEAARIYIDVSATLPHLAALVKQLQDEHGQWGFPEERPHDDPELNKLGVPSSEGKSLQAVQDALHFVYSEHSRLYRERKLPIQRFHHHVELFRSARSQPYELREELEEPHKPPKNKKNKKKGNLKSCGVFANSNETSQEKIKYYETLLDVQKQVAGVRRTIQLWKKNQKKGKLVAADSSMVAGITKAGTILCSVKKLMVKMEVYRHKYGRYVPRYVQAQLKLAKPSHKKTLDNHIKNYEFILKMINWGAKELKEFASGLTPDIQAMVESLEICQEIE</sequence>
<feature type="compositionally biased region" description="Polar residues" evidence="1">
    <location>
        <begin position="295"/>
        <end position="312"/>
    </location>
</feature>
<feature type="compositionally biased region" description="Polar residues" evidence="1">
    <location>
        <begin position="169"/>
        <end position="185"/>
    </location>
</feature>
<reference evidence="2 3" key="1">
    <citation type="journal article" date="2021" name="Elife">
        <title>Chloroplast acquisition without the gene transfer in kleptoplastic sea slugs, Plakobranchus ocellatus.</title>
        <authorList>
            <person name="Maeda T."/>
            <person name="Takahashi S."/>
            <person name="Yoshida T."/>
            <person name="Shimamura S."/>
            <person name="Takaki Y."/>
            <person name="Nagai Y."/>
            <person name="Toyoda A."/>
            <person name="Suzuki Y."/>
            <person name="Arimoto A."/>
            <person name="Ishii H."/>
            <person name="Satoh N."/>
            <person name="Nishiyama T."/>
            <person name="Hasebe M."/>
            <person name="Maruyama T."/>
            <person name="Minagawa J."/>
            <person name="Obokata J."/>
            <person name="Shigenobu S."/>
        </authorList>
    </citation>
    <scope>NUCLEOTIDE SEQUENCE [LARGE SCALE GENOMIC DNA]</scope>
</reference>
<feature type="compositionally biased region" description="Basic and acidic residues" evidence="1">
    <location>
        <begin position="90"/>
        <end position="115"/>
    </location>
</feature>
<feature type="compositionally biased region" description="Basic residues" evidence="1">
    <location>
        <begin position="1691"/>
        <end position="1702"/>
    </location>
</feature>
<feature type="region of interest" description="Disordered" evidence="1">
    <location>
        <begin position="978"/>
        <end position="1029"/>
    </location>
</feature>
<feature type="compositionally biased region" description="Basic and acidic residues" evidence="1">
    <location>
        <begin position="865"/>
        <end position="879"/>
    </location>
</feature>
<evidence type="ECO:0000313" key="2">
    <source>
        <dbReference type="EMBL" id="GFR81759.1"/>
    </source>
</evidence>
<feature type="compositionally biased region" description="Polar residues" evidence="1">
    <location>
        <begin position="1013"/>
        <end position="1029"/>
    </location>
</feature>
<feature type="compositionally biased region" description="Low complexity" evidence="1">
    <location>
        <begin position="1480"/>
        <end position="1495"/>
    </location>
</feature>
<protein>
    <submittedName>
        <fullName evidence="2">Uncharacterized protein</fullName>
    </submittedName>
</protein>
<name>A0AAV4G915_9GAST</name>
<feature type="compositionally biased region" description="Basic and acidic residues" evidence="1">
    <location>
        <begin position="1"/>
        <end position="11"/>
    </location>
</feature>
<feature type="compositionally biased region" description="Basic and acidic residues" evidence="1">
    <location>
        <begin position="1000"/>
        <end position="1012"/>
    </location>
</feature>
<feature type="region of interest" description="Disordered" evidence="1">
    <location>
        <begin position="1475"/>
        <end position="1505"/>
    </location>
</feature>
<feature type="compositionally biased region" description="Acidic residues" evidence="1">
    <location>
        <begin position="208"/>
        <end position="218"/>
    </location>
</feature>
<organism evidence="2 3">
    <name type="scientific">Elysia marginata</name>
    <dbReference type="NCBI Taxonomy" id="1093978"/>
    <lineage>
        <taxon>Eukaryota</taxon>
        <taxon>Metazoa</taxon>
        <taxon>Spiralia</taxon>
        <taxon>Lophotrochozoa</taxon>
        <taxon>Mollusca</taxon>
        <taxon>Gastropoda</taxon>
        <taxon>Heterobranchia</taxon>
        <taxon>Euthyneura</taxon>
        <taxon>Panpulmonata</taxon>
        <taxon>Sacoglossa</taxon>
        <taxon>Placobranchoidea</taxon>
        <taxon>Plakobranchidae</taxon>
        <taxon>Elysia</taxon>
    </lineage>
</organism>
<feature type="region of interest" description="Disordered" evidence="1">
    <location>
        <begin position="839"/>
        <end position="882"/>
    </location>
</feature>
<feature type="compositionally biased region" description="Basic and acidic residues" evidence="1">
    <location>
        <begin position="1609"/>
        <end position="1623"/>
    </location>
</feature>
<evidence type="ECO:0000313" key="3">
    <source>
        <dbReference type="Proteomes" id="UP000762676"/>
    </source>
</evidence>
<evidence type="ECO:0000256" key="1">
    <source>
        <dbReference type="SAM" id="MobiDB-lite"/>
    </source>
</evidence>
<feature type="region of interest" description="Disordered" evidence="1">
    <location>
        <begin position="208"/>
        <end position="358"/>
    </location>
</feature>
<feature type="region of interest" description="Disordered" evidence="1">
    <location>
        <begin position="909"/>
        <end position="955"/>
    </location>
</feature>
<feature type="compositionally biased region" description="Polar residues" evidence="1">
    <location>
        <begin position="1204"/>
        <end position="1215"/>
    </location>
</feature>
<dbReference type="EMBL" id="BMAT01008293">
    <property type="protein sequence ID" value="GFR81759.1"/>
    <property type="molecule type" value="Genomic_DNA"/>
</dbReference>
<dbReference type="Proteomes" id="UP000762676">
    <property type="component" value="Unassembled WGS sequence"/>
</dbReference>
<feature type="region of interest" description="Disordered" evidence="1">
    <location>
        <begin position="75"/>
        <end position="135"/>
    </location>
</feature>
<gene>
    <name evidence="2" type="ORF">ElyMa_004078900</name>
</gene>
<comment type="caution">
    <text evidence="2">The sequence shown here is derived from an EMBL/GenBank/DDBJ whole genome shotgun (WGS) entry which is preliminary data.</text>
</comment>
<accession>A0AAV4G915</accession>
<feature type="compositionally biased region" description="Basic and acidic residues" evidence="1">
    <location>
        <begin position="909"/>
        <end position="923"/>
    </location>
</feature>
<keyword evidence="3" id="KW-1185">Reference proteome</keyword>
<feature type="compositionally biased region" description="Polar residues" evidence="1">
    <location>
        <begin position="1223"/>
        <end position="1241"/>
    </location>
</feature>
<feature type="region of interest" description="Disordered" evidence="1">
    <location>
        <begin position="159"/>
        <end position="192"/>
    </location>
</feature>
<feature type="compositionally biased region" description="Polar residues" evidence="1">
    <location>
        <begin position="851"/>
        <end position="860"/>
    </location>
</feature>
<feature type="region of interest" description="Disordered" evidence="1">
    <location>
        <begin position="1166"/>
        <end position="1287"/>
    </location>
</feature>
<feature type="region of interest" description="Disordered" evidence="1">
    <location>
        <begin position="1609"/>
        <end position="1630"/>
    </location>
</feature>
<proteinExistence type="predicted"/>